<evidence type="ECO:0000313" key="2">
    <source>
        <dbReference type="EMBL" id="MBF9002522.1"/>
    </source>
</evidence>
<dbReference type="InterPro" id="IPR013216">
    <property type="entry name" value="Methyltransf_11"/>
</dbReference>
<evidence type="ECO:0000259" key="1">
    <source>
        <dbReference type="Pfam" id="PF08241"/>
    </source>
</evidence>
<dbReference type="SUPFAM" id="SSF53335">
    <property type="entry name" value="S-adenosyl-L-methionine-dependent methyltransferases"/>
    <property type="match status" value="1"/>
</dbReference>
<dbReference type="Gene3D" id="3.40.50.150">
    <property type="entry name" value="Vaccinia Virus protein VP39"/>
    <property type="match status" value="1"/>
</dbReference>
<gene>
    <name evidence="2" type="ORF">I1A42_18785</name>
</gene>
<reference evidence="2 3" key="1">
    <citation type="submission" date="2020-11" db="EMBL/GenBank/DDBJ databases">
        <title>Vibrio nitrifigilis sp. nov., a marine nitrogen-fixing bacterium isolated from the lagoon sediment of an islet inside an atoll.</title>
        <authorList>
            <person name="Wang L.-T."/>
            <person name="Shieh W.Y."/>
        </authorList>
    </citation>
    <scope>NUCLEOTIDE SEQUENCE [LARGE SCALE GENOMIC DNA]</scope>
    <source>
        <strain evidence="2 3">NFV-1</strain>
    </source>
</reference>
<organism evidence="2 3">
    <name type="scientific">Vibrio nitrifigilis</name>
    <dbReference type="NCBI Taxonomy" id="2789781"/>
    <lineage>
        <taxon>Bacteria</taxon>
        <taxon>Pseudomonadati</taxon>
        <taxon>Pseudomonadota</taxon>
        <taxon>Gammaproteobacteria</taxon>
        <taxon>Vibrionales</taxon>
        <taxon>Vibrionaceae</taxon>
        <taxon>Vibrio</taxon>
    </lineage>
</organism>
<evidence type="ECO:0000313" key="3">
    <source>
        <dbReference type="Proteomes" id="UP000597206"/>
    </source>
</evidence>
<dbReference type="CDD" id="cd02440">
    <property type="entry name" value="AdoMet_MTases"/>
    <property type="match status" value="1"/>
</dbReference>
<protein>
    <submittedName>
        <fullName evidence="2">Methyltransferase domain-containing protein</fullName>
    </submittedName>
</protein>
<dbReference type="GO" id="GO:0032259">
    <property type="term" value="P:methylation"/>
    <property type="evidence" value="ECO:0007669"/>
    <property type="project" value="UniProtKB-KW"/>
</dbReference>
<dbReference type="PANTHER" id="PTHR43861:SF1">
    <property type="entry name" value="TRANS-ACONITATE 2-METHYLTRANSFERASE"/>
    <property type="match status" value="1"/>
</dbReference>
<keyword evidence="2" id="KW-0489">Methyltransferase</keyword>
<dbReference type="EMBL" id="JADPMR010000004">
    <property type="protein sequence ID" value="MBF9002522.1"/>
    <property type="molecule type" value="Genomic_DNA"/>
</dbReference>
<dbReference type="PANTHER" id="PTHR43861">
    <property type="entry name" value="TRANS-ACONITATE 2-METHYLTRANSFERASE-RELATED"/>
    <property type="match status" value="1"/>
</dbReference>
<dbReference type="InterPro" id="IPR029063">
    <property type="entry name" value="SAM-dependent_MTases_sf"/>
</dbReference>
<feature type="domain" description="Methyltransferase type 11" evidence="1">
    <location>
        <begin position="39"/>
        <end position="126"/>
    </location>
</feature>
<keyword evidence="2" id="KW-0808">Transferase</keyword>
<keyword evidence="3" id="KW-1185">Reference proteome</keyword>
<dbReference type="GO" id="GO:0008168">
    <property type="term" value="F:methyltransferase activity"/>
    <property type="evidence" value="ECO:0007669"/>
    <property type="project" value="UniProtKB-KW"/>
</dbReference>
<dbReference type="Pfam" id="PF08241">
    <property type="entry name" value="Methyltransf_11"/>
    <property type="match status" value="1"/>
</dbReference>
<comment type="caution">
    <text evidence="2">The sequence shown here is derived from an EMBL/GenBank/DDBJ whole genome shotgun (WGS) entry which is preliminary data.</text>
</comment>
<accession>A0ABS0GJ90</accession>
<dbReference type="Proteomes" id="UP000597206">
    <property type="component" value="Unassembled WGS sequence"/>
</dbReference>
<name>A0ABS0GJ90_9VIBR</name>
<dbReference type="RefSeq" id="WP_196124408.1">
    <property type="nucleotide sequence ID" value="NZ_JADPMR010000004.1"/>
</dbReference>
<proteinExistence type="predicted"/>
<sequence>MTQSQVWNSSKYAKDAEFVSRLGLPVVDLLAPQRGERILDLGCGDGTLAQHLVEYGCHIVGVDASDSMIDAAKSKGIEAYVKSGEELNYQQEFDAVFSNAALHWMTNSDAVITGVAQSLKTGGRFVAEMGGYGNIAAIREAIETVFNNHPEYGSYQSPWYFPSPQQYEKQLLSHGFKVEYIELIPRPTPVQSGIIEWLKIFAAHAIGHLTPTQQQVFFGEVESLVKTKLYSEQEGWVADYVRLRFKAIKTA</sequence>